<dbReference type="PANTHER" id="PTHR34239">
    <property type="entry name" value="APPLE DOMAIN-CONTAINING PROTEIN"/>
    <property type="match status" value="1"/>
</dbReference>
<evidence type="ECO:0000313" key="3">
    <source>
        <dbReference type="Proteomes" id="UP000735302"/>
    </source>
</evidence>
<proteinExistence type="predicted"/>
<feature type="compositionally biased region" description="Low complexity" evidence="1">
    <location>
        <begin position="22"/>
        <end position="37"/>
    </location>
</feature>
<feature type="region of interest" description="Disordered" evidence="1">
    <location>
        <begin position="1"/>
        <end position="121"/>
    </location>
</feature>
<gene>
    <name evidence="2" type="ORF">PoB_005584300</name>
</gene>
<evidence type="ECO:0000256" key="1">
    <source>
        <dbReference type="SAM" id="MobiDB-lite"/>
    </source>
</evidence>
<dbReference type="AlphaFoldDB" id="A0AAV4CEF4"/>
<name>A0AAV4CEF4_9GAST</name>
<reference evidence="2 3" key="1">
    <citation type="journal article" date="2021" name="Elife">
        <title>Chloroplast acquisition without the gene transfer in kleptoplastic sea slugs, Plakobranchus ocellatus.</title>
        <authorList>
            <person name="Maeda T."/>
            <person name="Takahashi S."/>
            <person name="Yoshida T."/>
            <person name="Shimamura S."/>
            <person name="Takaki Y."/>
            <person name="Nagai Y."/>
            <person name="Toyoda A."/>
            <person name="Suzuki Y."/>
            <person name="Arimoto A."/>
            <person name="Ishii H."/>
            <person name="Satoh N."/>
            <person name="Nishiyama T."/>
            <person name="Hasebe M."/>
            <person name="Maruyama T."/>
            <person name="Minagawa J."/>
            <person name="Obokata J."/>
            <person name="Shigenobu S."/>
        </authorList>
    </citation>
    <scope>NUCLEOTIDE SEQUENCE [LARGE SCALE GENOMIC DNA]</scope>
</reference>
<feature type="compositionally biased region" description="Basic residues" evidence="1">
    <location>
        <begin position="12"/>
        <end position="21"/>
    </location>
</feature>
<evidence type="ECO:0000313" key="2">
    <source>
        <dbReference type="EMBL" id="GFO29338.1"/>
    </source>
</evidence>
<dbReference type="PANTHER" id="PTHR34239:SF2">
    <property type="entry name" value="TRANSPOSABLE ELEMENT P TRANSPOSASE_THAP9 CONSERVED DOMAIN-CONTAINING PROTEIN"/>
    <property type="match status" value="1"/>
</dbReference>
<organism evidence="2 3">
    <name type="scientific">Plakobranchus ocellatus</name>
    <dbReference type="NCBI Taxonomy" id="259542"/>
    <lineage>
        <taxon>Eukaryota</taxon>
        <taxon>Metazoa</taxon>
        <taxon>Spiralia</taxon>
        <taxon>Lophotrochozoa</taxon>
        <taxon>Mollusca</taxon>
        <taxon>Gastropoda</taxon>
        <taxon>Heterobranchia</taxon>
        <taxon>Euthyneura</taxon>
        <taxon>Panpulmonata</taxon>
        <taxon>Sacoglossa</taxon>
        <taxon>Placobranchoidea</taxon>
        <taxon>Plakobranchidae</taxon>
        <taxon>Plakobranchus</taxon>
    </lineage>
</organism>
<dbReference type="Proteomes" id="UP000735302">
    <property type="component" value="Unassembled WGS sequence"/>
</dbReference>
<feature type="compositionally biased region" description="Polar residues" evidence="1">
    <location>
        <begin position="103"/>
        <end position="116"/>
    </location>
</feature>
<protein>
    <submittedName>
        <fullName evidence="2">Uncharacterized protein</fullName>
    </submittedName>
</protein>
<keyword evidence="3" id="KW-1185">Reference proteome</keyword>
<comment type="caution">
    <text evidence="2">The sequence shown here is derived from an EMBL/GenBank/DDBJ whole genome shotgun (WGS) entry which is preliminary data.</text>
</comment>
<sequence length="294" mass="32443">MTEMLNCLNSFKGKKRKRPRSKSSTSASSSSSSSSSSDEVGALSSHHKSHSSHRQPTPTQKGKRRIRGVTTTMHCKSRRRFFSSDTTNLEERLLSRHEKAGPSGSTGSIEQKSTKSASDEAHRSLFKAAGEEFEEDNETSGPVSADLSSFINKVFTKKTKVEKLRDKASALKRPENCPHLATPLTNPEIWAVPKSHAKRNDSELTAIQSYVGKSAVAIAQCADALAATHPGETKNLIDALTLLGYAHQCLTLQRKDHQRYALPWDMRGICDPSGETHTSQYLYGDDIRKTIWEA</sequence>
<feature type="compositionally biased region" description="Basic and acidic residues" evidence="1">
    <location>
        <begin position="89"/>
        <end position="100"/>
    </location>
</feature>
<dbReference type="EMBL" id="BLXT01006160">
    <property type="protein sequence ID" value="GFO29338.1"/>
    <property type="molecule type" value="Genomic_DNA"/>
</dbReference>
<accession>A0AAV4CEF4</accession>